<comment type="caution">
    <text evidence="2">The sequence shown here is derived from an EMBL/GenBank/DDBJ whole genome shotgun (WGS) entry which is preliminary data.</text>
</comment>
<dbReference type="PANTHER" id="PTHR43441:SF10">
    <property type="entry name" value="ACETYLTRANSFERASE"/>
    <property type="match status" value="1"/>
</dbReference>
<evidence type="ECO:0000313" key="2">
    <source>
        <dbReference type="EMBL" id="MDA2814066.1"/>
    </source>
</evidence>
<feature type="domain" description="N-acetyltransferase" evidence="1">
    <location>
        <begin position="20"/>
        <end position="188"/>
    </location>
</feature>
<dbReference type="PROSITE" id="PS51186">
    <property type="entry name" value="GNAT"/>
    <property type="match status" value="1"/>
</dbReference>
<dbReference type="PANTHER" id="PTHR43441">
    <property type="entry name" value="RIBOSOMAL-PROTEIN-SERINE ACETYLTRANSFERASE"/>
    <property type="match status" value="1"/>
</dbReference>
<keyword evidence="3" id="KW-1185">Reference proteome</keyword>
<dbReference type="SUPFAM" id="SSF55729">
    <property type="entry name" value="Acyl-CoA N-acyltransferases (Nat)"/>
    <property type="match status" value="1"/>
</dbReference>
<dbReference type="EMBL" id="JAQFWQ010000103">
    <property type="protein sequence ID" value="MDA2814066.1"/>
    <property type="molecule type" value="Genomic_DNA"/>
</dbReference>
<dbReference type="Gene3D" id="3.40.630.30">
    <property type="match status" value="1"/>
</dbReference>
<protein>
    <submittedName>
        <fullName evidence="2">GNAT family N-acetyltransferase</fullName>
    </submittedName>
</protein>
<dbReference type="Proteomes" id="UP001527866">
    <property type="component" value="Unassembled WGS sequence"/>
</dbReference>
<evidence type="ECO:0000259" key="1">
    <source>
        <dbReference type="PROSITE" id="PS51186"/>
    </source>
</evidence>
<evidence type="ECO:0000313" key="3">
    <source>
        <dbReference type="Proteomes" id="UP001527866"/>
    </source>
</evidence>
<sequence>MSVGGTTQRMPMVVLETDHLVLRAFTEADVDGVLEAASAPSTQKWLPMPEPGRPYTREEAERWCTVTAPGLRASGDGQQWAACDSATGKFAGAVGLLRTLWKAGTTEVGYWFAPWARGRGFATESVVAVTRWAILDQGFERVELKAATGNRASRRVAEKAGFEFEGIERNAMPLHEGRTGLALYSLIPSDLDH</sequence>
<dbReference type="Pfam" id="PF13302">
    <property type="entry name" value="Acetyltransf_3"/>
    <property type="match status" value="1"/>
</dbReference>
<name>A0ABT4UAU1_9ACTN</name>
<dbReference type="InterPro" id="IPR000182">
    <property type="entry name" value="GNAT_dom"/>
</dbReference>
<proteinExistence type="predicted"/>
<dbReference type="InterPro" id="IPR016181">
    <property type="entry name" value="Acyl_CoA_acyltransferase"/>
</dbReference>
<dbReference type="InterPro" id="IPR051908">
    <property type="entry name" value="Ribosomal_N-acetyltransferase"/>
</dbReference>
<accession>A0ABT4UAU1</accession>
<organism evidence="2 3">
    <name type="scientific">Nocardiopsis endophytica</name>
    <dbReference type="NCBI Taxonomy" id="3018445"/>
    <lineage>
        <taxon>Bacteria</taxon>
        <taxon>Bacillati</taxon>
        <taxon>Actinomycetota</taxon>
        <taxon>Actinomycetes</taxon>
        <taxon>Streptosporangiales</taxon>
        <taxon>Nocardiopsidaceae</taxon>
        <taxon>Nocardiopsis</taxon>
    </lineage>
</organism>
<reference evidence="2 3" key="1">
    <citation type="submission" date="2023-01" db="EMBL/GenBank/DDBJ databases">
        <title>Draft genome sequence of Nocardiopsis sp. RSe5-2 isolated from halophytes.</title>
        <authorList>
            <person name="Duangmal K."/>
            <person name="Chantavorakit T."/>
        </authorList>
    </citation>
    <scope>NUCLEOTIDE SEQUENCE [LARGE SCALE GENOMIC DNA]</scope>
    <source>
        <strain evidence="2 3">RSe5-2</strain>
    </source>
</reference>
<gene>
    <name evidence="2" type="ORF">O4J56_25695</name>
</gene>
<dbReference type="RefSeq" id="WP_270689316.1">
    <property type="nucleotide sequence ID" value="NZ_JAQFWQ010000103.1"/>
</dbReference>